<name>A0ABU8FP12_9BACI</name>
<proteinExistence type="predicted"/>
<accession>A0ABU8FP12</accession>
<evidence type="ECO:0000313" key="2">
    <source>
        <dbReference type="Proteomes" id="UP001372526"/>
    </source>
</evidence>
<gene>
    <name evidence="1" type="ORF">WAZ07_25275</name>
</gene>
<protein>
    <submittedName>
        <fullName evidence="1">Uncharacterized protein</fullName>
    </submittedName>
</protein>
<keyword evidence="2" id="KW-1185">Reference proteome</keyword>
<evidence type="ECO:0000313" key="1">
    <source>
        <dbReference type="EMBL" id="MEI4804433.1"/>
    </source>
</evidence>
<comment type="caution">
    <text evidence="1">The sequence shown here is derived from an EMBL/GenBank/DDBJ whole genome shotgun (WGS) entry which is preliminary data.</text>
</comment>
<reference evidence="1 2" key="1">
    <citation type="submission" date="2024-01" db="EMBL/GenBank/DDBJ databases">
        <title>Seven novel Bacillus-like species.</title>
        <authorList>
            <person name="Liu G."/>
        </authorList>
    </citation>
    <scope>NUCLEOTIDE SEQUENCE [LARGE SCALE GENOMIC DNA]</scope>
    <source>
        <strain evidence="1 2">FJAT-51639</strain>
    </source>
</reference>
<dbReference type="RefSeq" id="WP_336474600.1">
    <property type="nucleotide sequence ID" value="NZ_JBAWSX010000028.1"/>
</dbReference>
<dbReference type="Proteomes" id="UP001372526">
    <property type="component" value="Unassembled WGS sequence"/>
</dbReference>
<sequence length="114" mass="13745">MDMVVEDEHYYNNSYVVVNDIIEFERVYMIDEDKFNNKTYEALGKVYEILPSYMGNQTTFPCWFGDEEKGDTYFISVSFEMSGLQFWGELPISDFLQWENKFNELIKNFPFKYQ</sequence>
<dbReference type="EMBL" id="JBAWSX010000028">
    <property type="protein sequence ID" value="MEI4804433.1"/>
    <property type="molecule type" value="Genomic_DNA"/>
</dbReference>
<organism evidence="1 2">
    <name type="scientific">Bacillus bruguierae</name>
    <dbReference type="NCBI Taxonomy" id="3127667"/>
    <lineage>
        <taxon>Bacteria</taxon>
        <taxon>Bacillati</taxon>
        <taxon>Bacillota</taxon>
        <taxon>Bacilli</taxon>
        <taxon>Bacillales</taxon>
        <taxon>Bacillaceae</taxon>
        <taxon>Bacillus</taxon>
    </lineage>
</organism>